<evidence type="ECO:0000313" key="1">
    <source>
        <dbReference type="EMBL" id="QHS96285.1"/>
    </source>
</evidence>
<dbReference type="EMBL" id="MN739271">
    <property type="protein sequence ID" value="QHS96285.1"/>
    <property type="molecule type" value="Genomic_DNA"/>
</dbReference>
<protein>
    <submittedName>
        <fullName evidence="1">Uncharacterized protein</fullName>
    </submittedName>
</protein>
<sequence length="133" mass="15649">MAPKNNTFKANDLVQFRAGRSFRKLTIIEASIRDDDILYVYEEGSKQKFRGEAWGDDLEPYIPPPEPAFEYEYLINNLCRLLQHEGVLWQETTPDILRQMMVCEGWGDTADDYSNLHLKQLKDWSIHMEYPMS</sequence>
<accession>A0A6C0BV05</accession>
<name>A0A6C0BV05_9ZZZZ</name>
<organism evidence="1">
    <name type="scientific">viral metagenome</name>
    <dbReference type="NCBI Taxonomy" id="1070528"/>
    <lineage>
        <taxon>unclassified sequences</taxon>
        <taxon>metagenomes</taxon>
        <taxon>organismal metagenomes</taxon>
    </lineage>
</organism>
<reference evidence="1" key="1">
    <citation type="journal article" date="2020" name="Nature">
        <title>Giant virus diversity and host interactions through global metagenomics.</title>
        <authorList>
            <person name="Schulz F."/>
            <person name="Roux S."/>
            <person name="Paez-Espino D."/>
            <person name="Jungbluth S."/>
            <person name="Walsh D.A."/>
            <person name="Denef V.J."/>
            <person name="McMahon K.D."/>
            <person name="Konstantinidis K.T."/>
            <person name="Eloe-Fadrosh E.A."/>
            <person name="Kyrpides N.C."/>
            <person name="Woyke T."/>
        </authorList>
    </citation>
    <scope>NUCLEOTIDE SEQUENCE</scope>
    <source>
        <strain evidence="1">GVMAG-M-3300020166-18</strain>
    </source>
</reference>
<proteinExistence type="predicted"/>
<dbReference type="AlphaFoldDB" id="A0A6C0BV05"/>